<dbReference type="AlphaFoldDB" id="A0AAJ0DII5"/>
<sequence>MEEGFGGVDDQGKSIATEGKGADENWEGTINVKKGRYINTFYDMPLIRKALNSTARIYMADQIRDCKIAMAIEFNDVAHNDALKNKPGYKQGYALSGVKIKVASDDFELKKRDFCAEELPHDLDVAARNMAQVLFLEEPDANPYARPLQEMLRRYMVERQAMVQQGGKHPSALEVFCYKPLRDLAKFAKPLFR</sequence>
<evidence type="ECO:0000256" key="1">
    <source>
        <dbReference type="SAM" id="MobiDB-lite"/>
    </source>
</evidence>
<reference evidence="2" key="1">
    <citation type="submission" date="2023-04" db="EMBL/GenBank/DDBJ databases">
        <title>Black Yeasts Isolated from many extreme environments.</title>
        <authorList>
            <person name="Coleine C."/>
            <person name="Stajich J.E."/>
            <person name="Selbmann L."/>
        </authorList>
    </citation>
    <scope>NUCLEOTIDE SEQUENCE</scope>
    <source>
        <strain evidence="2">CCFEE 5312</strain>
    </source>
</reference>
<dbReference type="Proteomes" id="UP001271007">
    <property type="component" value="Unassembled WGS sequence"/>
</dbReference>
<name>A0AAJ0DII5_9PEZI</name>
<evidence type="ECO:0000313" key="3">
    <source>
        <dbReference type="Proteomes" id="UP001271007"/>
    </source>
</evidence>
<protein>
    <submittedName>
        <fullName evidence="2">Uncharacterized protein</fullName>
    </submittedName>
</protein>
<comment type="caution">
    <text evidence="2">The sequence shown here is derived from an EMBL/GenBank/DDBJ whole genome shotgun (WGS) entry which is preliminary data.</text>
</comment>
<proteinExistence type="predicted"/>
<dbReference type="EMBL" id="JAWDJX010000029">
    <property type="protein sequence ID" value="KAK3050857.1"/>
    <property type="molecule type" value="Genomic_DNA"/>
</dbReference>
<feature type="region of interest" description="Disordered" evidence="1">
    <location>
        <begin position="1"/>
        <end position="20"/>
    </location>
</feature>
<evidence type="ECO:0000313" key="2">
    <source>
        <dbReference type="EMBL" id="KAK3050857.1"/>
    </source>
</evidence>
<accession>A0AAJ0DII5</accession>
<organism evidence="2 3">
    <name type="scientific">Extremus antarcticus</name>
    <dbReference type="NCBI Taxonomy" id="702011"/>
    <lineage>
        <taxon>Eukaryota</taxon>
        <taxon>Fungi</taxon>
        <taxon>Dikarya</taxon>
        <taxon>Ascomycota</taxon>
        <taxon>Pezizomycotina</taxon>
        <taxon>Dothideomycetes</taxon>
        <taxon>Dothideomycetidae</taxon>
        <taxon>Mycosphaerellales</taxon>
        <taxon>Extremaceae</taxon>
        <taxon>Extremus</taxon>
    </lineage>
</organism>
<keyword evidence="3" id="KW-1185">Reference proteome</keyword>
<gene>
    <name evidence="2" type="ORF">LTR09_007935</name>
</gene>